<accession>A0A4R6XM93</accession>
<keyword evidence="1" id="KW-0812">Transmembrane</keyword>
<dbReference type="Proteomes" id="UP000295724">
    <property type="component" value="Unassembled WGS sequence"/>
</dbReference>
<feature type="transmembrane region" description="Helical" evidence="1">
    <location>
        <begin position="37"/>
        <end position="61"/>
    </location>
</feature>
<keyword evidence="1" id="KW-0472">Membrane</keyword>
<feature type="transmembrane region" description="Helical" evidence="1">
    <location>
        <begin position="137"/>
        <end position="155"/>
    </location>
</feature>
<protein>
    <submittedName>
        <fullName evidence="2">Uncharacterized protein</fullName>
    </submittedName>
</protein>
<evidence type="ECO:0000256" key="1">
    <source>
        <dbReference type="SAM" id="Phobius"/>
    </source>
</evidence>
<dbReference type="EMBL" id="SNZB01000003">
    <property type="protein sequence ID" value="TDR20706.1"/>
    <property type="molecule type" value="Genomic_DNA"/>
</dbReference>
<comment type="caution">
    <text evidence="2">The sequence shown here is derived from an EMBL/GenBank/DDBJ whole genome shotgun (WGS) entry which is preliminary data.</text>
</comment>
<feature type="transmembrane region" description="Helical" evidence="1">
    <location>
        <begin position="106"/>
        <end position="125"/>
    </location>
</feature>
<organism evidence="2 3">
    <name type="scientific">Marinicella litoralis</name>
    <dbReference type="NCBI Taxonomy" id="644220"/>
    <lineage>
        <taxon>Bacteria</taxon>
        <taxon>Pseudomonadati</taxon>
        <taxon>Pseudomonadota</taxon>
        <taxon>Gammaproteobacteria</taxon>
        <taxon>Lysobacterales</taxon>
        <taxon>Marinicellaceae</taxon>
        <taxon>Marinicella</taxon>
    </lineage>
</organism>
<dbReference type="AlphaFoldDB" id="A0A4R6XM93"/>
<dbReference type="OrthoDB" id="6388963at2"/>
<name>A0A4R6XM93_9GAMM</name>
<sequence length="559" mass="61604">MKKSILSSITLLSLSFGVASQDLVVSDHLFDANFFPTVIAGVILSLAFQFVLTALSVALGVSTLGNLKQKYAETTQSLSMSGEPNSTETHLTEVDTPVGVKVTGGFGIWSVLTTSIALFLATMIALNLNGIMTKDAVIANSLVIWALFFIILFYFETKIAGTLLGGLISTATAGFKASGSAVKTLFTPSKQKQLDKVIKTTMDRIRTEVNGMDTTAIEDTINAFVKKVDQKIPDYSDLKADLENISKSSNAKPNPVKWMAIEKVLSKAIEKNSKLNSAQAKEKVKQAKLVLAQMKEAYNKGDDSVDGVKNIVSNFSALDKADIDNRMTEFKTQLGKMLPEDFDKKDLKQKLATVINDPKVLVDAANNQFKKLNRQSIVSYLNDNTSIDQAKINEYADKIENVVNQIAAEFDKENEDRMLAKVESSVQNFFNNTGRPELRYEALKNDFVKMMDQPKDSLEIIKSRINQMDNQSFRALITNNPYIDETHIDKVTQSFEDAKQFVSNKIARIEKKSAQQYKIIQRKAVIKAEHARKTASSAAWWLVITAVASAGAAVAGGLF</sequence>
<reference evidence="2 3" key="1">
    <citation type="submission" date="2019-03" db="EMBL/GenBank/DDBJ databases">
        <title>Genomic Encyclopedia of Type Strains, Phase IV (KMG-IV): sequencing the most valuable type-strain genomes for metagenomic binning, comparative biology and taxonomic classification.</title>
        <authorList>
            <person name="Goeker M."/>
        </authorList>
    </citation>
    <scope>NUCLEOTIDE SEQUENCE [LARGE SCALE GENOMIC DNA]</scope>
    <source>
        <strain evidence="2 3">DSM 25488</strain>
    </source>
</reference>
<keyword evidence="1" id="KW-1133">Transmembrane helix</keyword>
<keyword evidence="3" id="KW-1185">Reference proteome</keyword>
<feature type="transmembrane region" description="Helical" evidence="1">
    <location>
        <begin position="538"/>
        <end position="558"/>
    </location>
</feature>
<evidence type="ECO:0000313" key="2">
    <source>
        <dbReference type="EMBL" id="TDR20706.1"/>
    </source>
</evidence>
<gene>
    <name evidence="2" type="ORF">C8D91_1684</name>
</gene>
<dbReference type="RefSeq" id="WP_099018536.1">
    <property type="nucleotide sequence ID" value="NZ_NIHB01000001.1"/>
</dbReference>
<evidence type="ECO:0000313" key="3">
    <source>
        <dbReference type="Proteomes" id="UP000295724"/>
    </source>
</evidence>
<proteinExistence type="predicted"/>